<dbReference type="eggNOG" id="COG0457">
    <property type="taxonomic scope" value="Bacteria"/>
</dbReference>
<evidence type="ECO:0000256" key="5">
    <source>
        <dbReference type="ARBA" id="ARBA00038253"/>
    </source>
</evidence>
<dbReference type="EMBL" id="JOTP01000012">
    <property type="protein sequence ID" value="KEP26130.1"/>
    <property type="molecule type" value="Genomic_DNA"/>
</dbReference>
<evidence type="ECO:0000313" key="7">
    <source>
        <dbReference type="EMBL" id="KEP26130.1"/>
    </source>
</evidence>
<dbReference type="AlphaFoldDB" id="A0A081LA54"/>
<evidence type="ECO:0000256" key="6">
    <source>
        <dbReference type="PROSITE-ProRule" id="PRU00339"/>
    </source>
</evidence>
<dbReference type="PANTHER" id="PTHR46630">
    <property type="entry name" value="TETRATRICOPEPTIDE REPEAT PROTEIN 29"/>
    <property type="match status" value="1"/>
</dbReference>
<dbReference type="InterPro" id="IPR019734">
    <property type="entry name" value="TPR_rpt"/>
</dbReference>
<name>A0A081LA54_9BACI</name>
<dbReference type="SMART" id="SM00028">
    <property type="entry name" value="TPR"/>
    <property type="match status" value="5"/>
</dbReference>
<organism evidence="7 8">
    <name type="scientific">Bacillus zhangzhouensis</name>
    <dbReference type="NCBI Taxonomy" id="1178540"/>
    <lineage>
        <taxon>Bacteria</taxon>
        <taxon>Bacillati</taxon>
        <taxon>Bacillota</taxon>
        <taxon>Bacilli</taxon>
        <taxon>Bacillales</taxon>
        <taxon>Bacillaceae</taxon>
        <taxon>Bacillus</taxon>
    </lineage>
</organism>
<comment type="subcellular location">
    <subcellularLocation>
        <location evidence="1">Cytoplasm</location>
    </subcellularLocation>
</comment>
<evidence type="ECO:0000256" key="1">
    <source>
        <dbReference type="ARBA" id="ARBA00004496"/>
    </source>
</evidence>
<keyword evidence="3" id="KW-0677">Repeat</keyword>
<keyword evidence="4 6" id="KW-0802">TPR repeat</keyword>
<comment type="similarity">
    <text evidence="5">Belongs to the Rap family.</text>
</comment>
<dbReference type="PANTHER" id="PTHR46630:SF1">
    <property type="entry name" value="TETRATRICOPEPTIDE REPEAT PROTEIN 29"/>
    <property type="match status" value="1"/>
</dbReference>
<reference evidence="7 8" key="1">
    <citation type="submission" date="2012-09" db="EMBL/GenBank/DDBJ databases">
        <title>Genome Sequence of Bacillus sp. DW5-4.</title>
        <authorList>
            <person name="Lai Q."/>
            <person name="Liu Y."/>
            <person name="Shao Z."/>
        </authorList>
    </citation>
    <scope>NUCLEOTIDE SEQUENCE [LARGE SCALE GENOMIC DNA]</scope>
    <source>
        <strain evidence="7 8">DW5-4</strain>
    </source>
</reference>
<dbReference type="OrthoDB" id="2957368at2"/>
<evidence type="ECO:0000256" key="4">
    <source>
        <dbReference type="ARBA" id="ARBA00022803"/>
    </source>
</evidence>
<sequence length="378" mass="45473">MAKIIPSSDIGVKINKWYELIRRFDSEQAEQLKQEIRTSLDSMEEDQNLLLYFSLMEFRHEVMLDYLKPLKEGKLRANFSELSKEIDEHQTHVTGMLEYYYHFFRGMYEFGRRQYIAAISSYQKAEHKLSFVSDDIERAEYHFKMSEIYYHMKQTHISMHHAKLALDVYVQHELYVLRTIQCEFIVAGNYDDMRRHEKALPHLERALARSRDFQNVRFIASSLYNMGNSYYRMGDLNRALDLMKESISLFDQNQSDHLRRSIDPLYTAAQILYKQGKHEEALYYREECMKRAESLQDDIHIQKTKFLEALYLRQDAEHIKRIFHFLESAYAYPDIEELALDTAKYYNEWEDFEKSSMFYGEAEHARIYIQRGDCLYEF</sequence>
<protein>
    <submittedName>
        <fullName evidence="7">Aspartate phosphatase</fullName>
    </submittedName>
</protein>
<evidence type="ECO:0000256" key="3">
    <source>
        <dbReference type="ARBA" id="ARBA00022737"/>
    </source>
</evidence>
<proteinExistence type="inferred from homology"/>
<comment type="caution">
    <text evidence="7">The sequence shown here is derived from an EMBL/GenBank/DDBJ whole genome shotgun (WGS) entry which is preliminary data.</text>
</comment>
<dbReference type="InterPro" id="IPR011990">
    <property type="entry name" value="TPR-like_helical_dom_sf"/>
</dbReference>
<dbReference type="Pfam" id="PF13424">
    <property type="entry name" value="TPR_12"/>
    <property type="match status" value="1"/>
</dbReference>
<feature type="repeat" description="TPR" evidence="6">
    <location>
        <begin position="220"/>
        <end position="253"/>
    </location>
</feature>
<dbReference type="RefSeq" id="WP_034322212.1">
    <property type="nucleotide sequence ID" value="NZ_JOTP01000012.1"/>
</dbReference>
<keyword evidence="8" id="KW-1185">Reference proteome</keyword>
<keyword evidence="2" id="KW-0963">Cytoplasm</keyword>
<dbReference type="InterPro" id="IPR051476">
    <property type="entry name" value="Bac_ResReg_Asp_Phosphatase"/>
</dbReference>
<dbReference type="GO" id="GO:0005737">
    <property type="term" value="C:cytoplasm"/>
    <property type="evidence" value="ECO:0007669"/>
    <property type="project" value="UniProtKB-SubCell"/>
</dbReference>
<evidence type="ECO:0000313" key="8">
    <source>
        <dbReference type="Proteomes" id="UP000028091"/>
    </source>
</evidence>
<accession>A0A081LA54</accession>
<dbReference type="Gene3D" id="1.25.40.10">
    <property type="entry name" value="Tetratricopeptide repeat domain"/>
    <property type="match status" value="1"/>
</dbReference>
<gene>
    <name evidence="7" type="ORF">BA70_03715</name>
</gene>
<evidence type="ECO:0000256" key="2">
    <source>
        <dbReference type="ARBA" id="ARBA00022490"/>
    </source>
</evidence>
<dbReference type="Pfam" id="PF18801">
    <property type="entry name" value="RapH_N"/>
    <property type="match status" value="1"/>
</dbReference>
<dbReference type="SUPFAM" id="SSF48452">
    <property type="entry name" value="TPR-like"/>
    <property type="match status" value="1"/>
</dbReference>
<dbReference type="Proteomes" id="UP000028091">
    <property type="component" value="Unassembled WGS sequence"/>
</dbReference>
<dbReference type="PROSITE" id="PS50005">
    <property type="entry name" value="TPR"/>
    <property type="match status" value="1"/>
</dbReference>